<dbReference type="PROSITE" id="PS01124">
    <property type="entry name" value="HTH_ARAC_FAMILY_2"/>
    <property type="match status" value="1"/>
</dbReference>
<dbReference type="InterPro" id="IPR036097">
    <property type="entry name" value="HisK_dim/P_sf"/>
</dbReference>
<organism evidence="9 10">
    <name type="scientific">Dokdonella ginsengisoli</name>
    <dbReference type="NCBI Taxonomy" id="363846"/>
    <lineage>
        <taxon>Bacteria</taxon>
        <taxon>Pseudomonadati</taxon>
        <taxon>Pseudomonadota</taxon>
        <taxon>Gammaproteobacteria</taxon>
        <taxon>Lysobacterales</taxon>
        <taxon>Rhodanobacteraceae</taxon>
        <taxon>Dokdonella</taxon>
    </lineage>
</organism>
<feature type="domain" description="Histidine kinase" evidence="7">
    <location>
        <begin position="905"/>
        <end position="1123"/>
    </location>
</feature>
<dbReference type="InterPro" id="IPR005467">
    <property type="entry name" value="His_kinase_dom"/>
</dbReference>
<dbReference type="InterPro" id="IPR001789">
    <property type="entry name" value="Sig_transdc_resp-reg_receiver"/>
</dbReference>
<dbReference type="PANTHER" id="PTHR43547:SF2">
    <property type="entry name" value="HYBRID SIGNAL TRANSDUCTION HISTIDINE KINASE C"/>
    <property type="match status" value="1"/>
</dbReference>
<feature type="domain" description="Response regulatory" evidence="8">
    <location>
        <begin position="1154"/>
        <end position="1270"/>
    </location>
</feature>
<dbReference type="SUPFAM" id="SSF47384">
    <property type="entry name" value="Homodimeric domain of signal transducing histidine kinase"/>
    <property type="match status" value="1"/>
</dbReference>
<dbReference type="Gene3D" id="2.130.10.10">
    <property type="entry name" value="YVTN repeat-like/Quinoprotein amine dehydrogenase"/>
    <property type="match status" value="3"/>
</dbReference>
<dbReference type="PANTHER" id="PTHR43547">
    <property type="entry name" value="TWO-COMPONENT HISTIDINE KINASE"/>
    <property type="match status" value="1"/>
</dbReference>
<comment type="catalytic activity">
    <reaction evidence="1">
        <text>ATP + protein L-histidine = ADP + protein N-phospho-L-histidine.</text>
        <dbReference type="EC" id="2.7.13.3"/>
    </reaction>
</comment>
<dbReference type="Gene3D" id="1.10.287.130">
    <property type="match status" value="1"/>
</dbReference>
<feature type="signal peptide" evidence="5">
    <location>
        <begin position="1"/>
        <end position="41"/>
    </location>
</feature>
<evidence type="ECO:0000259" key="7">
    <source>
        <dbReference type="PROSITE" id="PS50109"/>
    </source>
</evidence>
<keyword evidence="10" id="KW-1185">Reference proteome</keyword>
<dbReference type="InterPro" id="IPR015943">
    <property type="entry name" value="WD40/YVTN_repeat-like_dom_sf"/>
</dbReference>
<dbReference type="PROSITE" id="PS50109">
    <property type="entry name" value="HIS_KIN"/>
    <property type="match status" value="1"/>
</dbReference>
<dbReference type="Pfam" id="PF00072">
    <property type="entry name" value="Response_reg"/>
    <property type="match status" value="1"/>
</dbReference>
<dbReference type="Pfam" id="PF12833">
    <property type="entry name" value="HTH_18"/>
    <property type="match status" value="1"/>
</dbReference>
<keyword evidence="5" id="KW-0732">Signal</keyword>
<sequence>MSLLPFSTGSDRATAMRLPRLSSLARRLASGWMLAAGLAQAAVPEPRWVQQHYGSVDGLPVDSASSARIDVDGFLWLATHDGLARFDGRRFDVHDSMRFPAMSGNRVQSLHTDARGRLFAYTAHGDWLAVRSGRIERADLGTARPQAVRHVDPDSLCLTTGQALHCPDATGAFPVRVIFPAGAEPALALPARGDAAWMVTMSGEIWSYRAGTWQRLWQPSLRDSVKPPHLALVDADGALWCATQGRLLRVTDTGSVTHWQDDDAPRDLAQLRRDADGVWIGAANGLYLADAGGPRRIFATGERLAGSGYRSWRAADGAVWIARDGDLWRFEHRPDGRALAPPVLSSSGAILDLLFGDDGTVWVMTLRDGIHRLNRARVELLDEAIGLDGGNIYGVARDGDGTMWLGSLGQGLRAVDRDGRVHAYGRAEGLPGDNPWLVAAAPDGSIYAGTYAPGLWRRAAGAARFEAMALPDELLGEQVLAIRFDDSGRLLLGTTAGAWRQQRDAWQRLWPQAAQRLRVNALALSEGGEIWFGGTGGVWRMSGDAVQPVAAALLSHTSVRDLYRSGDGALWISTEGRGLVRVAADDADGAGAIRLGRAEGLPSNSPHTVREDTQGHLWVNSNQGIFRISRPDLLEHLAGTRPRLSPLVLGLSDGLSELEGNGGVQPAAGFDAQGRLWFPSQRGIVRFDPLAMPLRQRAPLAVIDGLESDGRALAGVGGADLPIGVRNLLVRYGAADLHAGAQVRFRYRLLPLEQGWTELPDHRAAGFSGLAPGRYRFELLAGNSDGIWADAPTAFEFRIPPRWYETGVFRFLLLAAAGLLVLAAVRLRVGRLRRRAVELDRQVRRRTDELRTEKSRVEAALSELAQTHAELARTHGEIEHSNLRLAEQAQRLETLDRFRSRLLADVSHELRTPVMLVSLPLQELRERAAALAPADRGRLDLSLRQLDRLRGLVEQLVGLVQAESGQMRLRLRRLDLAALLSEIVDGYRPMAGRAGAELALEAEGGERTLFGDREYLTTVFGNLIDNAIKHAPPGSRVTVRLHGNDEDAVVEVQDQGPGFDPALATQLFERFFRVAGPPRQGREGLGIGLALARELVELHGGRIAAASARGAGATFRVELPLGSAHVALDDLALAEAPVDAPLPEPGPRADGNGRVLLVEDHPDLAAYLAERLGERVPVVCAGSAEQAWRALAEDAGIRLVVSDVMLPGASGVDLCRRLTEVPAAQRRPVILISAKAADRDREAGLAAGAAAYLAKPFGFEALLEAIERAWPAAAARLAVPPADGADVDALLGVALGRIEASDFSVADWAARAHLSERQLRRRVHELTGQSPQAWVREQRLLRVRHLLRSGACRTLVEAGARCGLDNPAYLYRSYRARFGEH</sequence>
<name>A0ABV9QUF9_9GAMM</name>
<reference evidence="10" key="1">
    <citation type="journal article" date="2019" name="Int. J. Syst. Evol. Microbiol.">
        <title>The Global Catalogue of Microorganisms (GCM) 10K type strain sequencing project: providing services to taxonomists for standard genome sequencing and annotation.</title>
        <authorList>
            <consortium name="The Broad Institute Genomics Platform"/>
            <consortium name="The Broad Institute Genome Sequencing Center for Infectious Disease"/>
            <person name="Wu L."/>
            <person name="Ma J."/>
        </authorList>
    </citation>
    <scope>NUCLEOTIDE SEQUENCE [LARGE SCALE GENOMIC DNA]</scope>
    <source>
        <strain evidence="10">CCUG 30340</strain>
    </source>
</reference>
<dbReference type="InterPro" id="IPR018060">
    <property type="entry name" value="HTH_AraC"/>
</dbReference>
<dbReference type="CDD" id="cd00082">
    <property type="entry name" value="HisKA"/>
    <property type="match status" value="1"/>
</dbReference>
<evidence type="ECO:0000259" key="8">
    <source>
        <dbReference type="PROSITE" id="PS50110"/>
    </source>
</evidence>
<dbReference type="InterPro" id="IPR003594">
    <property type="entry name" value="HATPase_dom"/>
</dbReference>
<evidence type="ECO:0000256" key="3">
    <source>
        <dbReference type="ARBA" id="ARBA00022553"/>
    </source>
</evidence>
<dbReference type="Pfam" id="PF02518">
    <property type="entry name" value="HATPase_c"/>
    <property type="match status" value="1"/>
</dbReference>
<dbReference type="SMART" id="SM00342">
    <property type="entry name" value="HTH_ARAC"/>
    <property type="match status" value="1"/>
</dbReference>
<dbReference type="Gene3D" id="3.40.50.2300">
    <property type="match status" value="1"/>
</dbReference>
<feature type="chain" id="PRO_5046288617" description="histidine kinase" evidence="5">
    <location>
        <begin position="42"/>
        <end position="1381"/>
    </location>
</feature>
<feature type="modified residue" description="4-aspartylphosphate" evidence="4">
    <location>
        <position position="1203"/>
    </location>
</feature>
<dbReference type="RefSeq" id="WP_380021220.1">
    <property type="nucleotide sequence ID" value="NZ_JBHSHD010000008.1"/>
</dbReference>
<dbReference type="SMART" id="SM00387">
    <property type="entry name" value="HATPase_c"/>
    <property type="match status" value="1"/>
</dbReference>
<evidence type="ECO:0000256" key="5">
    <source>
        <dbReference type="SAM" id="SignalP"/>
    </source>
</evidence>
<evidence type="ECO:0000313" key="9">
    <source>
        <dbReference type="EMBL" id="MFC4821005.1"/>
    </source>
</evidence>
<dbReference type="InterPro" id="IPR003661">
    <property type="entry name" value="HisK_dim/P_dom"/>
</dbReference>
<evidence type="ECO:0000256" key="2">
    <source>
        <dbReference type="ARBA" id="ARBA00012438"/>
    </source>
</evidence>
<dbReference type="Gene3D" id="3.30.565.10">
    <property type="entry name" value="Histidine kinase-like ATPase, C-terminal domain"/>
    <property type="match status" value="1"/>
</dbReference>
<dbReference type="EC" id="2.7.13.3" evidence="2"/>
<evidence type="ECO:0000313" key="10">
    <source>
        <dbReference type="Proteomes" id="UP001595886"/>
    </source>
</evidence>
<dbReference type="InterPro" id="IPR036890">
    <property type="entry name" value="HATPase_C_sf"/>
</dbReference>
<dbReference type="Pfam" id="PF07495">
    <property type="entry name" value="Y_Y_Y"/>
    <property type="match status" value="1"/>
</dbReference>
<accession>A0ABV9QUF9</accession>
<evidence type="ECO:0000256" key="1">
    <source>
        <dbReference type="ARBA" id="ARBA00000085"/>
    </source>
</evidence>
<dbReference type="InterPro" id="IPR011006">
    <property type="entry name" value="CheY-like_superfamily"/>
</dbReference>
<gene>
    <name evidence="9" type="ORF">ACFO6Q_11760</name>
</gene>
<dbReference type="InterPro" id="IPR011123">
    <property type="entry name" value="Y_Y_Y"/>
</dbReference>
<feature type="domain" description="HTH araC/xylS-type" evidence="6">
    <location>
        <begin position="1288"/>
        <end position="1381"/>
    </location>
</feature>
<evidence type="ECO:0000256" key="4">
    <source>
        <dbReference type="PROSITE-ProRule" id="PRU00169"/>
    </source>
</evidence>
<keyword evidence="9" id="KW-0067">ATP-binding</keyword>
<dbReference type="PRINTS" id="PR00344">
    <property type="entry name" value="BCTRLSENSOR"/>
</dbReference>
<dbReference type="SUPFAM" id="SSF55874">
    <property type="entry name" value="ATPase domain of HSP90 chaperone/DNA topoisomerase II/histidine kinase"/>
    <property type="match status" value="1"/>
</dbReference>
<dbReference type="SUPFAM" id="SSF63829">
    <property type="entry name" value="Calcium-dependent phosphotriesterase"/>
    <property type="match status" value="3"/>
</dbReference>
<dbReference type="Pfam" id="PF00512">
    <property type="entry name" value="HisKA"/>
    <property type="match status" value="1"/>
</dbReference>
<dbReference type="PROSITE" id="PS50110">
    <property type="entry name" value="RESPONSE_REGULATORY"/>
    <property type="match status" value="1"/>
</dbReference>
<dbReference type="InterPro" id="IPR004358">
    <property type="entry name" value="Sig_transdc_His_kin-like_C"/>
</dbReference>
<dbReference type="CDD" id="cd00075">
    <property type="entry name" value="HATPase"/>
    <property type="match status" value="1"/>
</dbReference>
<dbReference type="Gene3D" id="1.10.10.60">
    <property type="entry name" value="Homeodomain-like"/>
    <property type="match status" value="1"/>
</dbReference>
<comment type="caution">
    <text evidence="9">The sequence shown here is derived from an EMBL/GenBank/DDBJ whole genome shotgun (WGS) entry which is preliminary data.</text>
</comment>
<dbReference type="Proteomes" id="UP001595886">
    <property type="component" value="Unassembled WGS sequence"/>
</dbReference>
<evidence type="ECO:0000259" key="6">
    <source>
        <dbReference type="PROSITE" id="PS01124"/>
    </source>
</evidence>
<dbReference type="SUPFAM" id="SSF52172">
    <property type="entry name" value="CheY-like"/>
    <property type="match status" value="1"/>
</dbReference>
<keyword evidence="9" id="KW-0547">Nucleotide-binding</keyword>
<dbReference type="GO" id="GO:0005524">
    <property type="term" value="F:ATP binding"/>
    <property type="evidence" value="ECO:0007669"/>
    <property type="project" value="UniProtKB-KW"/>
</dbReference>
<keyword evidence="3 4" id="KW-0597">Phosphoprotein</keyword>
<proteinExistence type="predicted"/>
<dbReference type="InterPro" id="IPR013783">
    <property type="entry name" value="Ig-like_fold"/>
</dbReference>
<dbReference type="SMART" id="SM00388">
    <property type="entry name" value="HisKA"/>
    <property type="match status" value="1"/>
</dbReference>
<protein>
    <recommendedName>
        <fullName evidence="2">histidine kinase</fullName>
        <ecNumber evidence="2">2.7.13.3</ecNumber>
    </recommendedName>
</protein>
<dbReference type="SMART" id="SM00448">
    <property type="entry name" value="REC"/>
    <property type="match status" value="1"/>
</dbReference>
<dbReference type="EMBL" id="JBHSHD010000008">
    <property type="protein sequence ID" value="MFC4821005.1"/>
    <property type="molecule type" value="Genomic_DNA"/>
</dbReference>
<dbReference type="Gene3D" id="2.60.40.10">
    <property type="entry name" value="Immunoglobulins"/>
    <property type="match status" value="1"/>
</dbReference>